<sequence length="96" mass="10465">MPCEQTLGQPTPDTSGTQWSEDLFQGKQTPFPYLISTFASSELTFSPFVEPSQHNEPPIPGPSKASDSQLPSHENNLTCESEPEVAPTQSLEEPFG</sequence>
<organism evidence="2 3">
    <name type="scientific">Austropuccinia psidii MF-1</name>
    <dbReference type="NCBI Taxonomy" id="1389203"/>
    <lineage>
        <taxon>Eukaryota</taxon>
        <taxon>Fungi</taxon>
        <taxon>Dikarya</taxon>
        <taxon>Basidiomycota</taxon>
        <taxon>Pucciniomycotina</taxon>
        <taxon>Pucciniomycetes</taxon>
        <taxon>Pucciniales</taxon>
        <taxon>Sphaerophragmiaceae</taxon>
        <taxon>Austropuccinia</taxon>
    </lineage>
</organism>
<feature type="compositionally biased region" description="Polar residues" evidence="1">
    <location>
        <begin position="65"/>
        <end position="79"/>
    </location>
</feature>
<proteinExistence type="predicted"/>
<name>A0A9Q3FVF1_9BASI</name>
<evidence type="ECO:0000313" key="3">
    <source>
        <dbReference type="Proteomes" id="UP000765509"/>
    </source>
</evidence>
<feature type="compositionally biased region" description="Polar residues" evidence="1">
    <location>
        <begin position="87"/>
        <end position="96"/>
    </location>
</feature>
<dbReference type="AlphaFoldDB" id="A0A9Q3FVF1"/>
<dbReference type="Proteomes" id="UP000765509">
    <property type="component" value="Unassembled WGS sequence"/>
</dbReference>
<reference evidence="2" key="1">
    <citation type="submission" date="2021-03" db="EMBL/GenBank/DDBJ databases">
        <title>Draft genome sequence of rust myrtle Austropuccinia psidii MF-1, a brazilian biotype.</title>
        <authorList>
            <person name="Quecine M.C."/>
            <person name="Pachon D.M.R."/>
            <person name="Bonatelli M.L."/>
            <person name="Correr F.H."/>
            <person name="Franceschini L.M."/>
            <person name="Leite T.F."/>
            <person name="Margarido G.R.A."/>
            <person name="Almeida C.A."/>
            <person name="Ferrarezi J.A."/>
            <person name="Labate C.A."/>
        </authorList>
    </citation>
    <scope>NUCLEOTIDE SEQUENCE</scope>
    <source>
        <strain evidence="2">MF-1</strain>
    </source>
</reference>
<feature type="region of interest" description="Disordered" evidence="1">
    <location>
        <begin position="1"/>
        <end position="24"/>
    </location>
</feature>
<feature type="region of interest" description="Disordered" evidence="1">
    <location>
        <begin position="46"/>
        <end position="96"/>
    </location>
</feature>
<dbReference type="EMBL" id="AVOT02052050">
    <property type="protein sequence ID" value="MBW0547006.1"/>
    <property type="molecule type" value="Genomic_DNA"/>
</dbReference>
<gene>
    <name evidence="2" type="ORF">O181_086721</name>
</gene>
<feature type="compositionally biased region" description="Polar residues" evidence="1">
    <location>
        <begin position="1"/>
        <end position="20"/>
    </location>
</feature>
<comment type="caution">
    <text evidence="2">The sequence shown here is derived from an EMBL/GenBank/DDBJ whole genome shotgun (WGS) entry which is preliminary data.</text>
</comment>
<keyword evidence="3" id="KW-1185">Reference proteome</keyword>
<evidence type="ECO:0000313" key="2">
    <source>
        <dbReference type="EMBL" id="MBW0547006.1"/>
    </source>
</evidence>
<evidence type="ECO:0000256" key="1">
    <source>
        <dbReference type="SAM" id="MobiDB-lite"/>
    </source>
</evidence>
<accession>A0A9Q3FVF1</accession>
<protein>
    <submittedName>
        <fullName evidence="2">Uncharacterized protein</fullName>
    </submittedName>
</protein>